<proteinExistence type="predicted"/>
<evidence type="ECO:0000313" key="3">
    <source>
        <dbReference type="Proteomes" id="UP001519460"/>
    </source>
</evidence>
<reference evidence="2 3" key="1">
    <citation type="journal article" date="2023" name="Sci. Data">
        <title>Genome assembly of the Korean intertidal mud-creeper Batillaria attramentaria.</title>
        <authorList>
            <person name="Patra A.K."/>
            <person name="Ho P.T."/>
            <person name="Jun S."/>
            <person name="Lee S.J."/>
            <person name="Kim Y."/>
            <person name="Won Y.J."/>
        </authorList>
    </citation>
    <scope>NUCLEOTIDE SEQUENCE [LARGE SCALE GENOMIC DNA]</scope>
    <source>
        <strain evidence="2">Wonlab-2016</strain>
    </source>
</reference>
<evidence type="ECO:0000256" key="1">
    <source>
        <dbReference type="SAM" id="MobiDB-lite"/>
    </source>
</evidence>
<gene>
    <name evidence="2" type="ORF">BaRGS_00035253</name>
</gene>
<sequence>MTAQLHKCSLLSHDSLPRNAYAHKNHSSVNKKRLAFTGKYQRSTAVLVFRPASQNKFNACSMKLERVDRRTESKSGGYLPTTMEDDSAGMGSAAIN</sequence>
<organism evidence="2 3">
    <name type="scientific">Batillaria attramentaria</name>
    <dbReference type="NCBI Taxonomy" id="370345"/>
    <lineage>
        <taxon>Eukaryota</taxon>
        <taxon>Metazoa</taxon>
        <taxon>Spiralia</taxon>
        <taxon>Lophotrochozoa</taxon>
        <taxon>Mollusca</taxon>
        <taxon>Gastropoda</taxon>
        <taxon>Caenogastropoda</taxon>
        <taxon>Sorbeoconcha</taxon>
        <taxon>Cerithioidea</taxon>
        <taxon>Batillariidae</taxon>
        <taxon>Batillaria</taxon>
    </lineage>
</organism>
<keyword evidence="3" id="KW-1185">Reference proteome</keyword>
<evidence type="ECO:0000313" key="2">
    <source>
        <dbReference type="EMBL" id="KAK7473500.1"/>
    </source>
</evidence>
<dbReference type="Proteomes" id="UP001519460">
    <property type="component" value="Unassembled WGS sequence"/>
</dbReference>
<name>A0ABD0JFB7_9CAEN</name>
<comment type="caution">
    <text evidence="2">The sequence shown here is derived from an EMBL/GenBank/DDBJ whole genome shotgun (WGS) entry which is preliminary data.</text>
</comment>
<accession>A0ABD0JFB7</accession>
<protein>
    <submittedName>
        <fullName evidence="2">Uncharacterized protein</fullName>
    </submittedName>
</protein>
<dbReference type="AlphaFoldDB" id="A0ABD0JFB7"/>
<dbReference type="EMBL" id="JACVVK020000467">
    <property type="protein sequence ID" value="KAK7473500.1"/>
    <property type="molecule type" value="Genomic_DNA"/>
</dbReference>
<feature type="region of interest" description="Disordered" evidence="1">
    <location>
        <begin position="68"/>
        <end position="96"/>
    </location>
</feature>